<protein>
    <recommendedName>
        <fullName evidence="4">Tetra-peptide repeat homeobox protein 1-like</fullName>
    </recommendedName>
</protein>
<comment type="caution">
    <text evidence="2">The sequence shown here is derived from an EMBL/GenBank/DDBJ whole genome shotgun (WGS) entry which is preliminary data.</text>
</comment>
<dbReference type="AlphaFoldDB" id="A0AAW2FXP2"/>
<name>A0AAW2FXP2_9HYME</name>
<evidence type="ECO:0000313" key="3">
    <source>
        <dbReference type="Proteomes" id="UP001430953"/>
    </source>
</evidence>
<reference evidence="2 3" key="1">
    <citation type="submission" date="2023-03" db="EMBL/GenBank/DDBJ databases">
        <title>High recombination rates correlate with genetic variation in Cardiocondyla obscurior ants.</title>
        <authorList>
            <person name="Errbii M."/>
        </authorList>
    </citation>
    <scope>NUCLEOTIDE SEQUENCE [LARGE SCALE GENOMIC DNA]</scope>
    <source>
        <strain evidence="2">Alpha-2009</strain>
        <tissue evidence="2">Whole body</tissue>
    </source>
</reference>
<evidence type="ECO:0000256" key="1">
    <source>
        <dbReference type="SAM" id="SignalP"/>
    </source>
</evidence>
<keyword evidence="1" id="KW-0732">Signal</keyword>
<gene>
    <name evidence="2" type="ORF">PUN28_008069</name>
</gene>
<accession>A0AAW2FXP2</accession>
<evidence type="ECO:0008006" key="4">
    <source>
        <dbReference type="Google" id="ProtNLM"/>
    </source>
</evidence>
<sequence length="272" mass="28778">MSKILLFLILICTFALASVPPEPKQQKRSIVGNDGWIGLPSPYGHGQPWATPWKGLKLPEINLHAGLQLAGTTYGRGDIALTSDILKAVPVYITKHVVLEKPVPVPHPVIIEKPYHVPLPIEKIVHKPVPIPIPVPQVVPIPVDHPVPIPVKQPVPVPVQQPIPVPIKHPVPLPIPVPVPVPLHPLPAPALPLHPLPPPALPLIPADGLAAAIYARDHAPDLYPIHTLPVALHLDNGIAAAAPLTLGTHGVAVTAPLALGARGLGHGLENVH</sequence>
<dbReference type="EMBL" id="JADYXP020000007">
    <property type="protein sequence ID" value="KAL0120158.1"/>
    <property type="molecule type" value="Genomic_DNA"/>
</dbReference>
<evidence type="ECO:0000313" key="2">
    <source>
        <dbReference type="EMBL" id="KAL0120158.1"/>
    </source>
</evidence>
<keyword evidence="3" id="KW-1185">Reference proteome</keyword>
<feature type="chain" id="PRO_5043822657" description="Tetra-peptide repeat homeobox protein 1-like" evidence="1">
    <location>
        <begin position="18"/>
        <end position="272"/>
    </location>
</feature>
<proteinExistence type="predicted"/>
<organism evidence="2 3">
    <name type="scientific">Cardiocondyla obscurior</name>
    <dbReference type="NCBI Taxonomy" id="286306"/>
    <lineage>
        <taxon>Eukaryota</taxon>
        <taxon>Metazoa</taxon>
        <taxon>Ecdysozoa</taxon>
        <taxon>Arthropoda</taxon>
        <taxon>Hexapoda</taxon>
        <taxon>Insecta</taxon>
        <taxon>Pterygota</taxon>
        <taxon>Neoptera</taxon>
        <taxon>Endopterygota</taxon>
        <taxon>Hymenoptera</taxon>
        <taxon>Apocrita</taxon>
        <taxon>Aculeata</taxon>
        <taxon>Formicoidea</taxon>
        <taxon>Formicidae</taxon>
        <taxon>Myrmicinae</taxon>
        <taxon>Cardiocondyla</taxon>
    </lineage>
</organism>
<feature type="signal peptide" evidence="1">
    <location>
        <begin position="1"/>
        <end position="17"/>
    </location>
</feature>
<dbReference type="Proteomes" id="UP001430953">
    <property type="component" value="Unassembled WGS sequence"/>
</dbReference>